<dbReference type="STRING" id="511.UZ73_12505"/>
<organism evidence="3 4">
    <name type="scientific">Alcaligenes faecalis</name>
    <dbReference type="NCBI Taxonomy" id="511"/>
    <lineage>
        <taxon>Bacteria</taxon>
        <taxon>Pseudomonadati</taxon>
        <taxon>Pseudomonadota</taxon>
        <taxon>Betaproteobacteria</taxon>
        <taxon>Burkholderiales</taxon>
        <taxon>Alcaligenaceae</taxon>
        <taxon>Alcaligenes</taxon>
    </lineage>
</organism>
<reference evidence="3 4" key="2">
    <citation type="submission" date="2018-05" db="EMBL/GenBank/DDBJ databases">
        <authorList>
            <person name="Lanie J.A."/>
            <person name="Ng W.-L."/>
            <person name="Kazmierczak K.M."/>
            <person name="Andrzejewski T.M."/>
            <person name="Davidsen T.M."/>
            <person name="Wayne K.J."/>
            <person name="Tettelin H."/>
            <person name="Glass J.I."/>
            <person name="Rusch D."/>
            <person name="Podicherti R."/>
            <person name="Tsui H.-C.T."/>
            <person name="Winkler M.E."/>
        </authorList>
    </citation>
    <scope>NUCLEOTIDE SEQUENCE [LARGE SCALE GENOMIC DNA]</scope>
    <source>
        <strain evidence="3 4">YBY</strain>
    </source>
</reference>
<evidence type="ECO:0000313" key="3">
    <source>
        <dbReference type="EMBL" id="PWE13959.1"/>
    </source>
</evidence>
<dbReference type="SUPFAM" id="SSF52833">
    <property type="entry name" value="Thioredoxin-like"/>
    <property type="match status" value="1"/>
</dbReference>
<dbReference type="SFLD" id="SFLDG00358">
    <property type="entry name" value="Main_(cytGST)"/>
    <property type="match status" value="1"/>
</dbReference>
<gene>
    <name evidence="3" type="ORF">DF183_12425</name>
</gene>
<keyword evidence="3" id="KW-0808">Transferase</keyword>
<dbReference type="InterPro" id="IPR036249">
    <property type="entry name" value="Thioredoxin-like_sf"/>
</dbReference>
<dbReference type="InterPro" id="IPR004045">
    <property type="entry name" value="Glutathione_S-Trfase_N"/>
</dbReference>
<reference evidence="3 4" key="1">
    <citation type="submission" date="2018-05" db="EMBL/GenBank/DDBJ databases">
        <title>Genome Sequence of an Efficient Indole-Degrading Bacterium, Alcaligenes sp.YBY.</title>
        <authorList>
            <person name="Yang B."/>
        </authorList>
    </citation>
    <scope>NUCLEOTIDE SEQUENCE [LARGE SCALE GENOMIC DNA]</scope>
    <source>
        <strain evidence="3 4">YBY</strain>
    </source>
</reference>
<dbReference type="InterPro" id="IPR010987">
    <property type="entry name" value="Glutathione-S-Trfase_C-like"/>
</dbReference>
<dbReference type="Pfam" id="PF13409">
    <property type="entry name" value="GST_N_2"/>
    <property type="match status" value="1"/>
</dbReference>
<proteinExistence type="predicted"/>
<evidence type="ECO:0000259" key="2">
    <source>
        <dbReference type="PROSITE" id="PS50405"/>
    </source>
</evidence>
<protein>
    <submittedName>
        <fullName evidence="3">Glutathione S-transferase family protein</fullName>
    </submittedName>
</protein>
<dbReference type="PANTHER" id="PTHR44051">
    <property type="entry name" value="GLUTATHIONE S-TRANSFERASE-RELATED"/>
    <property type="match status" value="1"/>
</dbReference>
<dbReference type="AlphaFoldDB" id="A0A2U2BIX2"/>
<dbReference type="Proteomes" id="UP000245216">
    <property type="component" value="Unassembled WGS sequence"/>
</dbReference>
<feature type="domain" description="GST C-terminal" evidence="2">
    <location>
        <begin position="88"/>
        <end position="203"/>
    </location>
</feature>
<dbReference type="EMBL" id="QEXO01000003">
    <property type="protein sequence ID" value="PWE13959.1"/>
    <property type="molecule type" value="Genomic_DNA"/>
</dbReference>
<comment type="caution">
    <text evidence="3">The sequence shown here is derived from an EMBL/GenBank/DDBJ whole genome shotgun (WGS) entry which is preliminary data.</text>
</comment>
<dbReference type="RefSeq" id="WP_109089220.1">
    <property type="nucleotide sequence ID" value="NZ_QEXO01000003.1"/>
</dbReference>
<dbReference type="PROSITE" id="PS50405">
    <property type="entry name" value="GST_CTER"/>
    <property type="match status" value="1"/>
</dbReference>
<dbReference type="PROSITE" id="PS50404">
    <property type="entry name" value="GST_NTER"/>
    <property type="match status" value="1"/>
</dbReference>
<dbReference type="SUPFAM" id="SSF47616">
    <property type="entry name" value="GST C-terminal domain-like"/>
    <property type="match status" value="1"/>
</dbReference>
<dbReference type="InterPro" id="IPR036282">
    <property type="entry name" value="Glutathione-S-Trfase_C_sf"/>
</dbReference>
<evidence type="ECO:0000259" key="1">
    <source>
        <dbReference type="PROSITE" id="PS50404"/>
    </source>
</evidence>
<name>A0A2U2BIX2_ALCFA</name>
<dbReference type="GO" id="GO:0016740">
    <property type="term" value="F:transferase activity"/>
    <property type="evidence" value="ECO:0007669"/>
    <property type="project" value="UniProtKB-KW"/>
</dbReference>
<feature type="domain" description="GST N-terminal" evidence="1">
    <location>
        <begin position="4"/>
        <end position="86"/>
    </location>
</feature>
<dbReference type="InterPro" id="IPR040079">
    <property type="entry name" value="Glutathione_S-Trfase"/>
</dbReference>
<dbReference type="Gene3D" id="1.20.1050.10">
    <property type="match status" value="1"/>
</dbReference>
<dbReference type="PANTHER" id="PTHR44051:SF2">
    <property type="entry name" value="HYPOTHETICAL GLUTATHIONE S-TRANSFERASE LIKE PROTEIN"/>
    <property type="match status" value="1"/>
</dbReference>
<dbReference type="Gene3D" id="3.40.30.10">
    <property type="entry name" value="Glutaredoxin"/>
    <property type="match status" value="1"/>
</dbReference>
<dbReference type="SFLD" id="SFLDS00019">
    <property type="entry name" value="Glutathione_Transferase_(cytos"/>
    <property type="match status" value="1"/>
</dbReference>
<sequence length="203" mass="22976">MNHAALELIDTVHTGNGWKVRLLCGYLGIALQRRSLSIVEGDLDTEVFRQINPWGQVPVLRTREGPWLAESAAILWYLAQGTDFLPADLLAQAQVLQWLSFEQTQHMTNLAQPRLWVALRGTMTVDDPAVLAWREQGDKALAQMEVHLQLHRYFVGGRPSIADVALFPYTCMAEQGGYDLRPYPSVRHWLERMQALAGYVPLL</sequence>
<accession>A0A2U2BIX2</accession>
<evidence type="ECO:0000313" key="4">
    <source>
        <dbReference type="Proteomes" id="UP000245216"/>
    </source>
</evidence>
<dbReference type="Pfam" id="PF13410">
    <property type="entry name" value="GST_C_2"/>
    <property type="match status" value="1"/>
</dbReference>